<proteinExistence type="predicted"/>
<keyword evidence="3" id="KW-1185">Reference proteome</keyword>
<evidence type="ECO:0000313" key="2">
    <source>
        <dbReference type="EMBL" id="GAA2241796.1"/>
    </source>
</evidence>
<evidence type="ECO:0000313" key="3">
    <source>
        <dbReference type="Proteomes" id="UP001500929"/>
    </source>
</evidence>
<name>A0ABN3DU69_9MICO</name>
<sequence>MNTTAARLVVALRVAYVIGAALFVLDVVIAVVATLLIDTEPIASLAALGVFDVTMDWVAVIAFAFAAIGAVLTVLATSELIRGGAPELEPPAH</sequence>
<keyword evidence="1" id="KW-0472">Membrane</keyword>
<protein>
    <submittedName>
        <fullName evidence="2">Uncharacterized protein</fullName>
    </submittedName>
</protein>
<feature type="transmembrane region" description="Helical" evidence="1">
    <location>
        <begin position="57"/>
        <end position="76"/>
    </location>
</feature>
<dbReference type="EMBL" id="BAAAQY010000009">
    <property type="protein sequence ID" value="GAA2241796.1"/>
    <property type="molecule type" value="Genomic_DNA"/>
</dbReference>
<dbReference type="RefSeq" id="WP_259480502.1">
    <property type="nucleotide sequence ID" value="NZ_BAAAQY010000009.1"/>
</dbReference>
<keyword evidence="1" id="KW-0812">Transmembrane</keyword>
<feature type="transmembrane region" description="Helical" evidence="1">
    <location>
        <begin position="12"/>
        <end position="37"/>
    </location>
</feature>
<keyword evidence="1" id="KW-1133">Transmembrane helix</keyword>
<dbReference type="Proteomes" id="UP001500929">
    <property type="component" value="Unassembled WGS sequence"/>
</dbReference>
<comment type="caution">
    <text evidence="2">The sequence shown here is derived from an EMBL/GenBank/DDBJ whole genome shotgun (WGS) entry which is preliminary data.</text>
</comment>
<organism evidence="2 3">
    <name type="scientific">Herbiconiux moechotypicola</name>
    <dbReference type="NCBI Taxonomy" id="637393"/>
    <lineage>
        <taxon>Bacteria</taxon>
        <taxon>Bacillati</taxon>
        <taxon>Actinomycetota</taxon>
        <taxon>Actinomycetes</taxon>
        <taxon>Micrococcales</taxon>
        <taxon>Microbacteriaceae</taxon>
        <taxon>Herbiconiux</taxon>
    </lineage>
</organism>
<gene>
    <name evidence="2" type="ORF">GCM10009851_28930</name>
</gene>
<reference evidence="2 3" key="1">
    <citation type="journal article" date="2019" name="Int. J. Syst. Evol. Microbiol.">
        <title>The Global Catalogue of Microorganisms (GCM) 10K type strain sequencing project: providing services to taxonomists for standard genome sequencing and annotation.</title>
        <authorList>
            <consortium name="The Broad Institute Genomics Platform"/>
            <consortium name="The Broad Institute Genome Sequencing Center for Infectious Disease"/>
            <person name="Wu L."/>
            <person name="Ma J."/>
        </authorList>
    </citation>
    <scope>NUCLEOTIDE SEQUENCE [LARGE SCALE GENOMIC DNA]</scope>
    <source>
        <strain evidence="2 3">JCM 16117</strain>
    </source>
</reference>
<accession>A0ABN3DU69</accession>
<evidence type="ECO:0000256" key="1">
    <source>
        <dbReference type="SAM" id="Phobius"/>
    </source>
</evidence>